<dbReference type="OrthoDB" id="432881at2759"/>
<keyword evidence="7" id="KW-0249">Electron transport</keyword>
<evidence type="ECO:0000256" key="5">
    <source>
        <dbReference type="ARBA" id="ARBA00022692"/>
    </source>
</evidence>
<keyword evidence="3" id="KW-0813">Transport</keyword>
<evidence type="ECO:0000256" key="6">
    <source>
        <dbReference type="ARBA" id="ARBA00022723"/>
    </source>
</evidence>
<keyword evidence="8 12" id="KW-1133">Transmembrane helix</keyword>
<evidence type="ECO:0000256" key="2">
    <source>
        <dbReference type="ARBA" id="ARBA00004141"/>
    </source>
</evidence>
<keyword evidence="4" id="KW-0349">Heme</keyword>
<dbReference type="EMBL" id="KZ678138">
    <property type="protein sequence ID" value="PSN64299.1"/>
    <property type="molecule type" value="Genomic_DNA"/>
</dbReference>
<evidence type="ECO:0000256" key="12">
    <source>
        <dbReference type="SAM" id="Phobius"/>
    </source>
</evidence>
<keyword evidence="10 12" id="KW-0472">Membrane</keyword>
<keyword evidence="15" id="KW-1185">Reference proteome</keyword>
<evidence type="ECO:0000256" key="10">
    <source>
        <dbReference type="ARBA" id="ARBA00023136"/>
    </source>
</evidence>
<dbReference type="GO" id="GO:0140575">
    <property type="term" value="F:transmembrane monodehydroascorbate reductase activity"/>
    <property type="evidence" value="ECO:0007669"/>
    <property type="project" value="InterPro"/>
</dbReference>
<protein>
    <recommendedName>
        <fullName evidence="13">Cytochrome b561 domain-containing protein</fullName>
    </recommendedName>
</protein>
<dbReference type="InterPro" id="IPR045150">
    <property type="entry name" value="CYB561D1/2"/>
</dbReference>
<dbReference type="GO" id="GO:0046872">
    <property type="term" value="F:metal ion binding"/>
    <property type="evidence" value="ECO:0007669"/>
    <property type="project" value="UniProtKB-KW"/>
</dbReference>
<evidence type="ECO:0000256" key="9">
    <source>
        <dbReference type="ARBA" id="ARBA00023004"/>
    </source>
</evidence>
<dbReference type="Proteomes" id="UP000240883">
    <property type="component" value="Unassembled WGS sequence"/>
</dbReference>
<dbReference type="PANTHER" id="PTHR15422">
    <property type="entry name" value="OS05G0565100 PROTEIN"/>
    <property type="match status" value="1"/>
</dbReference>
<dbReference type="Gene3D" id="1.20.120.1770">
    <property type="match status" value="1"/>
</dbReference>
<gene>
    <name evidence="14" type="ORF">BS50DRAFT_528440</name>
</gene>
<dbReference type="SMART" id="SM00665">
    <property type="entry name" value="B561"/>
    <property type="match status" value="1"/>
</dbReference>
<feature type="region of interest" description="Disordered" evidence="11">
    <location>
        <begin position="1"/>
        <end position="27"/>
    </location>
</feature>
<comment type="cofactor">
    <cofactor evidence="1">
        <name>heme b</name>
        <dbReference type="ChEBI" id="CHEBI:60344"/>
    </cofactor>
</comment>
<evidence type="ECO:0000313" key="14">
    <source>
        <dbReference type="EMBL" id="PSN64299.1"/>
    </source>
</evidence>
<evidence type="ECO:0000256" key="1">
    <source>
        <dbReference type="ARBA" id="ARBA00001970"/>
    </source>
</evidence>
<feature type="transmembrane region" description="Helical" evidence="12">
    <location>
        <begin position="148"/>
        <end position="168"/>
    </location>
</feature>
<feature type="transmembrane region" description="Helical" evidence="12">
    <location>
        <begin position="217"/>
        <end position="235"/>
    </location>
</feature>
<feature type="transmembrane region" description="Helical" evidence="12">
    <location>
        <begin position="78"/>
        <end position="97"/>
    </location>
</feature>
<keyword evidence="5 12" id="KW-0812">Transmembrane</keyword>
<sequence length="254" mass="27252">MASATGIPGNINAARGAGEDEPLLGRRGDASQMEGQPLYLNLWLGTAPIAQAGIWILAAIIWGAIFSHDLIFFSSHPLLNSAGLVLVTQAALILQPTHTPSQKRAGTTYHFLFNLVGVSALLAGLVIIEINKAGPGHEHFASPHAILGLLFYIFIFLQALVGFTQYYTPSLYGGVDNAKKVWKYHRASGYVVATLGLATVCASSWTTYSLFVAHIQHWAVIVASVLVLIGLVPRIKLQKLGLKKGWEGREGLGS</sequence>
<evidence type="ECO:0000256" key="8">
    <source>
        <dbReference type="ARBA" id="ARBA00022989"/>
    </source>
</evidence>
<evidence type="ECO:0000256" key="4">
    <source>
        <dbReference type="ARBA" id="ARBA00022617"/>
    </source>
</evidence>
<accession>A0A2T2NG06</accession>
<feature type="transmembrane region" description="Helical" evidence="12">
    <location>
        <begin position="189"/>
        <end position="211"/>
    </location>
</feature>
<proteinExistence type="predicted"/>
<keyword evidence="9" id="KW-0408">Iron</keyword>
<evidence type="ECO:0000313" key="15">
    <source>
        <dbReference type="Proteomes" id="UP000240883"/>
    </source>
</evidence>
<feature type="domain" description="Cytochrome b561" evidence="13">
    <location>
        <begin position="40"/>
        <end position="238"/>
    </location>
</feature>
<keyword evidence="6" id="KW-0479">Metal-binding</keyword>
<dbReference type="PROSITE" id="PS50939">
    <property type="entry name" value="CYTOCHROME_B561"/>
    <property type="match status" value="1"/>
</dbReference>
<comment type="subcellular location">
    <subcellularLocation>
        <location evidence="2">Membrane</location>
        <topology evidence="2">Multi-pass membrane protein</topology>
    </subcellularLocation>
</comment>
<dbReference type="InterPro" id="IPR006593">
    <property type="entry name" value="Cyt_b561/ferric_Rdtase_TM"/>
</dbReference>
<name>A0A2T2NG06_CORCC</name>
<feature type="transmembrane region" description="Helical" evidence="12">
    <location>
        <begin position="109"/>
        <end position="128"/>
    </location>
</feature>
<dbReference type="CDD" id="cd08761">
    <property type="entry name" value="Cyt_b561_CYB561D2_like"/>
    <property type="match status" value="1"/>
</dbReference>
<dbReference type="GO" id="GO:0016020">
    <property type="term" value="C:membrane"/>
    <property type="evidence" value="ECO:0007669"/>
    <property type="project" value="UniProtKB-SubCell"/>
</dbReference>
<reference evidence="14 15" key="1">
    <citation type="journal article" date="2018" name="Front. Microbiol.">
        <title>Genome-Wide Analysis of Corynespora cassiicola Leaf Fall Disease Putative Effectors.</title>
        <authorList>
            <person name="Lopez D."/>
            <person name="Ribeiro S."/>
            <person name="Label P."/>
            <person name="Fumanal B."/>
            <person name="Venisse J.S."/>
            <person name="Kohler A."/>
            <person name="de Oliveira R.R."/>
            <person name="Labutti K."/>
            <person name="Lipzen A."/>
            <person name="Lail K."/>
            <person name="Bauer D."/>
            <person name="Ohm R.A."/>
            <person name="Barry K.W."/>
            <person name="Spatafora J."/>
            <person name="Grigoriev I.V."/>
            <person name="Martin F.M."/>
            <person name="Pujade-Renaud V."/>
        </authorList>
    </citation>
    <scope>NUCLEOTIDE SEQUENCE [LARGE SCALE GENOMIC DNA]</scope>
    <source>
        <strain evidence="14 15">Philippines</strain>
    </source>
</reference>
<evidence type="ECO:0000256" key="11">
    <source>
        <dbReference type="SAM" id="MobiDB-lite"/>
    </source>
</evidence>
<evidence type="ECO:0000259" key="13">
    <source>
        <dbReference type="PROSITE" id="PS50939"/>
    </source>
</evidence>
<evidence type="ECO:0000256" key="7">
    <source>
        <dbReference type="ARBA" id="ARBA00022982"/>
    </source>
</evidence>
<feature type="transmembrane region" description="Helical" evidence="12">
    <location>
        <begin position="42"/>
        <end position="66"/>
    </location>
</feature>
<organism evidence="14 15">
    <name type="scientific">Corynespora cassiicola Philippines</name>
    <dbReference type="NCBI Taxonomy" id="1448308"/>
    <lineage>
        <taxon>Eukaryota</taxon>
        <taxon>Fungi</taxon>
        <taxon>Dikarya</taxon>
        <taxon>Ascomycota</taxon>
        <taxon>Pezizomycotina</taxon>
        <taxon>Dothideomycetes</taxon>
        <taxon>Pleosporomycetidae</taxon>
        <taxon>Pleosporales</taxon>
        <taxon>Corynesporascaceae</taxon>
        <taxon>Corynespora</taxon>
    </lineage>
</organism>
<dbReference type="AlphaFoldDB" id="A0A2T2NG06"/>
<evidence type="ECO:0000256" key="3">
    <source>
        <dbReference type="ARBA" id="ARBA00022448"/>
    </source>
</evidence>
<dbReference type="PANTHER" id="PTHR15422:SF45">
    <property type="entry name" value="CYTOCHROME B561 DOMAIN-CONTAINING PROTEIN"/>
    <property type="match status" value="1"/>
</dbReference>
<dbReference type="Pfam" id="PF03188">
    <property type="entry name" value="Cytochrom_B561"/>
    <property type="match status" value="1"/>
</dbReference>